<reference evidence="1 2" key="1">
    <citation type="journal article" date="2018" name="Evol. Lett.">
        <title>Horizontal gene cluster transfer increased hallucinogenic mushroom diversity.</title>
        <authorList>
            <person name="Reynolds H.T."/>
            <person name="Vijayakumar V."/>
            <person name="Gluck-Thaler E."/>
            <person name="Korotkin H.B."/>
            <person name="Matheny P.B."/>
            <person name="Slot J.C."/>
        </authorList>
    </citation>
    <scope>NUCLEOTIDE SEQUENCE [LARGE SCALE GENOMIC DNA]</scope>
    <source>
        <strain evidence="1 2">2629</strain>
    </source>
</reference>
<proteinExistence type="predicted"/>
<gene>
    <name evidence="1" type="ORF">CVT24_000885</name>
</gene>
<comment type="caution">
    <text evidence="1">The sequence shown here is derived from an EMBL/GenBank/DDBJ whole genome shotgun (WGS) entry which is preliminary data.</text>
</comment>
<dbReference type="EMBL" id="NHTK01000268">
    <property type="protein sequence ID" value="PPR07917.1"/>
    <property type="molecule type" value="Genomic_DNA"/>
</dbReference>
<accession>A0A409YY32</accession>
<evidence type="ECO:0000313" key="2">
    <source>
        <dbReference type="Proteomes" id="UP000284842"/>
    </source>
</evidence>
<organism evidence="1 2">
    <name type="scientific">Panaeolus cyanescens</name>
    <dbReference type="NCBI Taxonomy" id="181874"/>
    <lineage>
        <taxon>Eukaryota</taxon>
        <taxon>Fungi</taxon>
        <taxon>Dikarya</taxon>
        <taxon>Basidiomycota</taxon>
        <taxon>Agaricomycotina</taxon>
        <taxon>Agaricomycetes</taxon>
        <taxon>Agaricomycetidae</taxon>
        <taxon>Agaricales</taxon>
        <taxon>Agaricineae</taxon>
        <taxon>Galeropsidaceae</taxon>
        <taxon>Panaeolus</taxon>
    </lineage>
</organism>
<keyword evidence="2" id="KW-1185">Reference proteome</keyword>
<protein>
    <recommendedName>
        <fullName evidence="3">Reverse transcriptase zinc-binding domain-containing protein</fullName>
    </recommendedName>
</protein>
<dbReference type="AlphaFoldDB" id="A0A409YY32"/>
<evidence type="ECO:0008006" key="3">
    <source>
        <dbReference type="Google" id="ProtNLM"/>
    </source>
</evidence>
<dbReference type="InParanoid" id="A0A409YY32"/>
<evidence type="ECO:0000313" key="1">
    <source>
        <dbReference type="EMBL" id="PPR07917.1"/>
    </source>
</evidence>
<name>A0A409YY32_9AGAR</name>
<dbReference type="OrthoDB" id="3053558at2759"/>
<dbReference type="Proteomes" id="UP000284842">
    <property type="component" value="Unassembled WGS sequence"/>
</dbReference>
<sequence length="171" mass="20452">MDLPRLLRTPLPRSISALRQDLKREAKSRANNIITASPRWDWFKEFETDYGFHNYHKTVEKLDRHKASLLVKIRTKHIPLNDYLYKRKVIQTNVCQQCQRGARESLSHFLFDCTKYDRIRNEMWTKIGNRTDTLEVLLSSQEKTSAMIEYVDKTGRFPRRRNTLQHRDEAT</sequence>